<evidence type="ECO:0000256" key="1">
    <source>
        <dbReference type="ARBA" id="ARBA00022649"/>
    </source>
</evidence>
<dbReference type="PANTHER" id="PTHR40588">
    <property type="entry name" value="MRNA INTERFERASE TOXIN YAFQ"/>
    <property type="match status" value="1"/>
</dbReference>
<evidence type="ECO:0000313" key="4">
    <source>
        <dbReference type="Proteomes" id="UP000265366"/>
    </source>
</evidence>
<dbReference type="SUPFAM" id="SSF143011">
    <property type="entry name" value="RelE-like"/>
    <property type="match status" value="1"/>
</dbReference>
<accession>A0A3A1PDW0</accession>
<comment type="caution">
    <text evidence="3">The sequence shown here is derived from an EMBL/GenBank/DDBJ whole genome shotgun (WGS) entry which is preliminary data.</text>
</comment>
<protein>
    <submittedName>
        <fullName evidence="3">Type II toxin-antitoxin system YafQ family toxin</fullName>
    </submittedName>
</protein>
<dbReference type="EMBL" id="QXFM01000025">
    <property type="protein sequence ID" value="RIV91180.1"/>
    <property type="molecule type" value="Genomic_DNA"/>
</dbReference>
<dbReference type="RefSeq" id="WP_119591715.1">
    <property type="nucleotide sequence ID" value="NZ_QXFM01000025.1"/>
</dbReference>
<dbReference type="InterPro" id="IPR004386">
    <property type="entry name" value="Toxin_YafQ-like"/>
</dbReference>
<dbReference type="InterPro" id="IPR035093">
    <property type="entry name" value="RelE/ParE_toxin_dom_sf"/>
</dbReference>
<dbReference type="Gene3D" id="3.30.2310.20">
    <property type="entry name" value="RelE-like"/>
    <property type="match status" value="1"/>
</dbReference>
<keyword evidence="4" id="KW-1185">Reference proteome</keyword>
<evidence type="ECO:0000313" key="3">
    <source>
        <dbReference type="EMBL" id="RIV91180.1"/>
    </source>
</evidence>
<evidence type="ECO:0000256" key="2">
    <source>
        <dbReference type="PIRSR" id="PIRSR006156-1"/>
    </source>
</evidence>
<proteinExistence type="predicted"/>
<dbReference type="Pfam" id="PF15738">
    <property type="entry name" value="YafQ_toxin"/>
    <property type="match status" value="1"/>
</dbReference>
<keyword evidence="1" id="KW-1277">Toxin-antitoxin system</keyword>
<feature type="active site" description="Proton donor" evidence="2">
    <location>
        <position position="86"/>
    </location>
</feature>
<name>A0A3A1PDW0_9SPHN</name>
<dbReference type="GO" id="GO:0006402">
    <property type="term" value="P:mRNA catabolic process"/>
    <property type="evidence" value="ECO:0007669"/>
    <property type="project" value="TreeGrafter"/>
</dbReference>
<gene>
    <name evidence="3" type="ORF">D2V17_03315</name>
</gene>
<dbReference type="NCBIfam" id="TIGR02385">
    <property type="entry name" value="RelE_StbE"/>
    <property type="match status" value="1"/>
</dbReference>
<dbReference type="GO" id="GO:0004521">
    <property type="term" value="F:RNA endonuclease activity"/>
    <property type="evidence" value="ECO:0007669"/>
    <property type="project" value="TreeGrafter"/>
</dbReference>
<reference evidence="3 4" key="1">
    <citation type="submission" date="2018-08" db="EMBL/GenBank/DDBJ databases">
        <title>Erythrobacter zhengii sp.nov., a bacterium isolated from deep-sea sediment.</title>
        <authorList>
            <person name="Fang C."/>
            <person name="Wu Y.-H."/>
            <person name="Sun C."/>
            <person name="Wang H."/>
            <person name="Cheng H."/>
            <person name="Meng F.-X."/>
            <person name="Wang C.-S."/>
            <person name="Xu X.-W."/>
        </authorList>
    </citation>
    <scope>NUCLEOTIDE SEQUENCE [LARGE SCALE GENOMIC DNA]</scope>
    <source>
        <strain evidence="3 4">CCTCC AB 2015396</strain>
    </source>
</reference>
<dbReference type="GO" id="GO:0006415">
    <property type="term" value="P:translational termination"/>
    <property type="evidence" value="ECO:0007669"/>
    <property type="project" value="TreeGrafter"/>
</dbReference>
<sequence length="91" mass="10374">MRAIERTTKFKRDYKREKKTDPGLDAVLVPVIELLATDEPLPEKLRDHALSGTRAGYRDCHVRPDLVLIYAKPNDETLSLVRLGSHSELFS</sequence>
<dbReference type="PIRSF" id="PIRSF006156">
    <property type="entry name" value="YafQ"/>
    <property type="match status" value="1"/>
</dbReference>
<dbReference type="OrthoDB" id="7030467at2"/>
<dbReference type="Proteomes" id="UP000265366">
    <property type="component" value="Unassembled WGS sequence"/>
</dbReference>
<dbReference type="AlphaFoldDB" id="A0A3A1PDW0"/>
<dbReference type="InterPro" id="IPR007712">
    <property type="entry name" value="RelE/ParE_toxin"/>
</dbReference>
<dbReference type="PANTHER" id="PTHR40588:SF1">
    <property type="entry name" value="MRNA INTERFERASE TOXIN YAFQ"/>
    <property type="match status" value="1"/>
</dbReference>
<organism evidence="3 4">
    <name type="scientific">Aurantiacibacter xanthus</name>
    <dbReference type="NCBI Taxonomy" id="1784712"/>
    <lineage>
        <taxon>Bacteria</taxon>
        <taxon>Pseudomonadati</taxon>
        <taxon>Pseudomonadota</taxon>
        <taxon>Alphaproteobacteria</taxon>
        <taxon>Sphingomonadales</taxon>
        <taxon>Erythrobacteraceae</taxon>
        <taxon>Aurantiacibacter</taxon>
    </lineage>
</organism>